<reference evidence="2 3" key="1">
    <citation type="submission" date="2018-05" db="EMBL/GenBank/DDBJ databases">
        <title>Genomic Encyclopedia of Type Strains, Phase IV (KMG-IV): sequencing the most valuable type-strain genomes for metagenomic binning, comparative biology and taxonomic classification.</title>
        <authorList>
            <person name="Goeker M."/>
        </authorList>
    </citation>
    <scope>NUCLEOTIDE SEQUENCE [LARGE SCALE GENOMIC DNA]</scope>
    <source>
        <strain evidence="2 3">DSM 3183</strain>
    </source>
</reference>
<feature type="chain" id="PRO_5015993133" description="Tetratricopeptide repeat protein" evidence="1">
    <location>
        <begin position="23"/>
        <end position="518"/>
    </location>
</feature>
<dbReference type="SUPFAM" id="SSF48452">
    <property type="entry name" value="TPR-like"/>
    <property type="match status" value="1"/>
</dbReference>
<keyword evidence="1" id="KW-0732">Signal</keyword>
<comment type="caution">
    <text evidence="2">The sequence shown here is derived from an EMBL/GenBank/DDBJ whole genome shotgun (WGS) entry which is preliminary data.</text>
</comment>
<dbReference type="Proteomes" id="UP000248014">
    <property type="component" value="Unassembled WGS sequence"/>
</dbReference>
<dbReference type="OrthoDB" id="7443106at2"/>
<keyword evidence="3" id="KW-1185">Reference proteome</keyword>
<accession>A0A2V3V0B8</accession>
<dbReference type="EMBL" id="QJJM01000008">
    <property type="protein sequence ID" value="PXW74401.1"/>
    <property type="molecule type" value="Genomic_DNA"/>
</dbReference>
<dbReference type="RefSeq" id="WP_146215355.1">
    <property type="nucleotide sequence ID" value="NZ_QJJM01000008.1"/>
</dbReference>
<evidence type="ECO:0000313" key="3">
    <source>
        <dbReference type="Proteomes" id="UP000248014"/>
    </source>
</evidence>
<evidence type="ECO:0008006" key="4">
    <source>
        <dbReference type="Google" id="ProtNLM"/>
    </source>
</evidence>
<evidence type="ECO:0000256" key="1">
    <source>
        <dbReference type="SAM" id="SignalP"/>
    </source>
</evidence>
<gene>
    <name evidence="2" type="ORF">C7451_10862</name>
</gene>
<evidence type="ECO:0000313" key="2">
    <source>
        <dbReference type="EMBL" id="PXW74401.1"/>
    </source>
</evidence>
<dbReference type="InterPro" id="IPR011990">
    <property type="entry name" value="TPR-like_helical_dom_sf"/>
</dbReference>
<protein>
    <recommendedName>
        <fullName evidence="4">Tetratricopeptide repeat protein</fullName>
    </recommendedName>
</protein>
<feature type="signal peptide" evidence="1">
    <location>
        <begin position="1"/>
        <end position="22"/>
    </location>
</feature>
<name>A0A2V3V0B8_9SPHN</name>
<dbReference type="AlphaFoldDB" id="A0A2V3V0B8"/>
<organism evidence="2 3">
    <name type="scientific">Blastomonas natatoria</name>
    <dbReference type="NCBI Taxonomy" id="34015"/>
    <lineage>
        <taxon>Bacteria</taxon>
        <taxon>Pseudomonadati</taxon>
        <taxon>Pseudomonadota</taxon>
        <taxon>Alphaproteobacteria</taxon>
        <taxon>Sphingomonadales</taxon>
        <taxon>Sphingomonadaceae</taxon>
        <taxon>Blastomonas</taxon>
    </lineage>
</organism>
<sequence length="518" mass="56889">MKRTVRCLIVSLALAWPLALQAEPFSFPGLDDPKLAKAIEQAMARPDPRYCDELAPLWAEAFQRSKTRPTPLLLMSANTAVMCALERERYEDASSLIVRTEAKFGQLEVFDQLALALHSHLQEHDLAAARLATIAGRGEDSVLDEIDPAVIFQLNNSLIRAQRDDLREKMWSAIQASPKFAGLDPDLRGGSAINLLDIKADSAKLSEADTALVDLVTNTSAYARMLADRRFASLWPYMEERAGDGLVRLIEADLKLNRERYDAAPEDPERLSDLGYALLQAGQIGQLLDMTARFRAKDADYAALSEDGAWIVNYLAIGLKASGRQQEGIAVIDRLASLKPETHPWVVNYVINHAIALAEDEQHAAALKALDRAAPVAEKHGSPYARALVAGQRACSHHKLGHARQMEEQIALMQGLREDAPGPAVVYAMCAGREDLAIAWAREALASDNSRATMMSELQPAYMESMPTSVTDQDPYLLLARSPELAAEFDKLARIVPERFAPLGGRIRIVPTQGAKAK</sequence>
<dbReference type="Gene3D" id="1.25.40.10">
    <property type="entry name" value="Tetratricopeptide repeat domain"/>
    <property type="match status" value="1"/>
</dbReference>
<proteinExistence type="predicted"/>